<feature type="signal peptide" evidence="1">
    <location>
        <begin position="1"/>
        <end position="22"/>
    </location>
</feature>
<dbReference type="PROSITE" id="PS51257">
    <property type="entry name" value="PROKAR_LIPOPROTEIN"/>
    <property type="match status" value="1"/>
</dbReference>
<dbReference type="InterPro" id="IPR006059">
    <property type="entry name" value="SBP"/>
</dbReference>
<dbReference type="EMBL" id="BAABAF010000002">
    <property type="protein sequence ID" value="GAA3757921.1"/>
    <property type="molecule type" value="Genomic_DNA"/>
</dbReference>
<dbReference type="Proteomes" id="UP001500540">
    <property type="component" value="Unassembled WGS sequence"/>
</dbReference>
<organism evidence="2 3">
    <name type="scientific">Microbacterium kribbense</name>
    <dbReference type="NCBI Taxonomy" id="433645"/>
    <lineage>
        <taxon>Bacteria</taxon>
        <taxon>Bacillati</taxon>
        <taxon>Actinomycetota</taxon>
        <taxon>Actinomycetes</taxon>
        <taxon>Micrococcales</taxon>
        <taxon>Microbacteriaceae</taxon>
        <taxon>Microbacterium</taxon>
    </lineage>
</organism>
<keyword evidence="1" id="KW-0732">Signal</keyword>
<protein>
    <submittedName>
        <fullName evidence="2">Sugar ABC transporter substrate-binding protein</fullName>
    </submittedName>
</protein>
<proteinExistence type="predicted"/>
<feature type="chain" id="PRO_5046180772" evidence="1">
    <location>
        <begin position="23"/>
        <end position="440"/>
    </location>
</feature>
<reference evidence="3" key="1">
    <citation type="journal article" date="2019" name="Int. J. Syst. Evol. Microbiol.">
        <title>The Global Catalogue of Microorganisms (GCM) 10K type strain sequencing project: providing services to taxonomists for standard genome sequencing and annotation.</title>
        <authorList>
            <consortium name="The Broad Institute Genomics Platform"/>
            <consortium name="The Broad Institute Genome Sequencing Center for Infectious Disease"/>
            <person name="Wu L."/>
            <person name="Ma J."/>
        </authorList>
    </citation>
    <scope>NUCLEOTIDE SEQUENCE [LARGE SCALE GENOMIC DNA]</scope>
    <source>
        <strain evidence="3">JCM 16950</strain>
    </source>
</reference>
<dbReference type="Gene3D" id="3.40.190.10">
    <property type="entry name" value="Periplasmic binding protein-like II"/>
    <property type="match status" value="1"/>
</dbReference>
<evidence type="ECO:0000313" key="2">
    <source>
        <dbReference type="EMBL" id="GAA3757921.1"/>
    </source>
</evidence>
<sequence length="440" mass="45795">MRTNKKVLAAVTATAAVSMLLAGCSGGGGSNPSTSAGGSDVTLTYWASNQGSSLANDKEVLTPVLKQFTDQTGVKVDLQVIGWNDLQTKIETAITSGQGPDVVNIGNTWGTSFQSSGAFVEFDSKNAAAIGGLDKFVKTALDAGGAPGATPTSVPLYGLAYGLYYNKALFQKAGLQPPTTWEELVSDGQKLTHGSQWGLTLAAASYTENIHFAFLTAAQNGGAFYDASGKPTFDTPKNVAGLQRYLALMQTDKIVNPSNAQYDSDAQPSSDFAAGKAAMFLSQNNADTTLKADGMKVGDWGVVALPAPANAAAQISTFPAGINLSIFKYTKHLPQALEFVKFMTSSAVQTELAVPYSTLPVLQGAKATYTTDAAEAAAFMDAYQNHSKPLPQVASEANFESTIGKGLSNLFAQIATGKTVSATDISTMLKSAQQQVEAAG</sequence>
<dbReference type="SUPFAM" id="SSF53850">
    <property type="entry name" value="Periplasmic binding protein-like II"/>
    <property type="match status" value="1"/>
</dbReference>
<keyword evidence="3" id="KW-1185">Reference proteome</keyword>
<dbReference type="PANTHER" id="PTHR43649:SF12">
    <property type="entry name" value="DIACETYLCHITOBIOSE BINDING PROTEIN DASA"/>
    <property type="match status" value="1"/>
</dbReference>
<dbReference type="CDD" id="cd13585">
    <property type="entry name" value="PBP2_TMBP_like"/>
    <property type="match status" value="1"/>
</dbReference>
<dbReference type="RefSeq" id="WP_344780860.1">
    <property type="nucleotide sequence ID" value="NZ_BAABAF010000002.1"/>
</dbReference>
<evidence type="ECO:0000256" key="1">
    <source>
        <dbReference type="SAM" id="SignalP"/>
    </source>
</evidence>
<gene>
    <name evidence="2" type="ORF">GCM10022240_08370</name>
</gene>
<name>A0ABP7G6V4_9MICO</name>
<dbReference type="PANTHER" id="PTHR43649">
    <property type="entry name" value="ARABINOSE-BINDING PROTEIN-RELATED"/>
    <property type="match status" value="1"/>
</dbReference>
<dbReference type="InterPro" id="IPR050490">
    <property type="entry name" value="Bact_solute-bd_prot1"/>
</dbReference>
<accession>A0ABP7G6V4</accession>
<dbReference type="Pfam" id="PF01547">
    <property type="entry name" value="SBP_bac_1"/>
    <property type="match status" value="1"/>
</dbReference>
<comment type="caution">
    <text evidence="2">The sequence shown here is derived from an EMBL/GenBank/DDBJ whole genome shotgun (WGS) entry which is preliminary data.</text>
</comment>
<evidence type="ECO:0000313" key="3">
    <source>
        <dbReference type="Proteomes" id="UP001500540"/>
    </source>
</evidence>